<evidence type="ECO:0000313" key="6">
    <source>
        <dbReference type="EMBL" id="EGB11922.1"/>
    </source>
</evidence>
<keyword evidence="4" id="KW-0460">Magnesium</keyword>
<dbReference type="NCBIfam" id="TIGR02244">
    <property type="entry name" value="HAD-IG-Ncltidse"/>
    <property type="match status" value="1"/>
</dbReference>
<keyword evidence="2" id="KW-0479">Metal-binding</keyword>
<keyword evidence="7" id="KW-1185">Reference proteome</keyword>
<dbReference type="SUPFAM" id="SSF56784">
    <property type="entry name" value="HAD-like"/>
    <property type="match status" value="1"/>
</dbReference>
<accession>F0XXD3</accession>
<dbReference type="EMBL" id="GL833121">
    <property type="protein sequence ID" value="EGB11922.1"/>
    <property type="molecule type" value="Genomic_DNA"/>
</dbReference>
<feature type="region of interest" description="Disordered" evidence="5">
    <location>
        <begin position="65"/>
        <end position="85"/>
    </location>
</feature>
<organism evidence="7">
    <name type="scientific">Aureococcus anophagefferens</name>
    <name type="common">Harmful bloom alga</name>
    <dbReference type="NCBI Taxonomy" id="44056"/>
    <lineage>
        <taxon>Eukaryota</taxon>
        <taxon>Sar</taxon>
        <taxon>Stramenopiles</taxon>
        <taxon>Ochrophyta</taxon>
        <taxon>Pelagophyceae</taxon>
        <taxon>Pelagomonadales</taxon>
        <taxon>Pelagomonadaceae</taxon>
        <taxon>Aureococcus</taxon>
    </lineage>
</organism>
<dbReference type="PANTHER" id="PTHR12103:SF22">
    <property type="entry name" value="HAD-SUPERFAMILY HYDROLASE, SUBFAMILY IG, 5'-NUCLEOTIDASE"/>
    <property type="match status" value="1"/>
</dbReference>
<dbReference type="eggNOG" id="KOG2469">
    <property type="taxonomic scope" value="Eukaryota"/>
</dbReference>
<evidence type="ECO:0000256" key="1">
    <source>
        <dbReference type="ARBA" id="ARBA00009589"/>
    </source>
</evidence>
<reference evidence="6 7" key="1">
    <citation type="journal article" date="2011" name="Proc. Natl. Acad. Sci. U.S.A.">
        <title>Niche of harmful alga Aureococcus anophagefferens revealed through ecogenomics.</title>
        <authorList>
            <person name="Gobler C.J."/>
            <person name="Berry D.L."/>
            <person name="Dyhrman S.T."/>
            <person name="Wilhelm S.W."/>
            <person name="Salamov A."/>
            <person name="Lobanov A.V."/>
            <person name="Zhang Y."/>
            <person name="Collier J.L."/>
            <person name="Wurch L.L."/>
            <person name="Kustka A.B."/>
            <person name="Dill B.D."/>
            <person name="Shah M."/>
            <person name="VerBerkmoes N.C."/>
            <person name="Kuo A."/>
            <person name="Terry A."/>
            <person name="Pangilinan J."/>
            <person name="Lindquist E.A."/>
            <person name="Lucas S."/>
            <person name="Paulsen I.T."/>
            <person name="Hattenrath-Lehmann T.K."/>
            <person name="Talmage S.C."/>
            <person name="Walker E.A."/>
            <person name="Koch F."/>
            <person name="Burson A.M."/>
            <person name="Marcoval M.A."/>
            <person name="Tang Y.Z."/>
            <person name="Lecleir G.R."/>
            <person name="Coyne K.J."/>
            <person name="Berg G.M."/>
            <person name="Bertrand E.M."/>
            <person name="Saito M.A."/>
            <person name="Gladyshev V.N."/>
            <person name="Grigoriev I.V."/>
        </authorList>
    </citation>
    <scope>NUCLEOTIDE SEQUENCE [LARGE SCALE GENOMIC DNA]</scope>
    <source>
        <strain evidence="7">CCMP 1984</strain>
    </source>
</reference>
<evidence type="ECO:0000256" key="3">
    <source>
        <dbReference type="ARBA" id="ARBA00022801"/>
    </source>
</evidence>
<dbReference type="InterPro" id="IPR008380">
    <property type="entry name" value="HAD-SF_hydro_IG_5-nucl"/>
</dbReference>
<dbReference type="InterPro" id="IPR023214">
    <property type="entry name" value="HAD_sf"/>
</dbReference>
<dbReference type="Gene3D" id="3.40.50.1000">
    <property type="entry name" value="HAD superfamily/HAD-like"/>
    <property type="match status" value="1"/>
</dbReference>
<gene>
    <name evidence="6" type="primary">NTD2</name>
    <name evidence="6" type="ORF">AURANDRAFT_20516</name>
</gene>
<dbReference type="GO" id="GO:0046872">
    <property type="term" value="F:metal ion binding"/>
    <property type="evidence" value="ECO:0007669"/>
    <property type="project" value="UniProtKB-KW"/>
</dbReference>
<evidence type="ECO:0000256" key="5">
    <source>
        <dbReference type="SAM" id="MobiDB-lite"/>
    </source>
</evidence>
<dbReference type="InParanoid" id="F0XXD3"/>
<evidence type="ECO:0000313" key="7">
    <source>
        <dbReference type="Proteomes" id="UP000002729"/>
    </source>
</evidence>
<dbReference type="AlphaFoldDB" id="F0XXD3"/>
<dbReference type="OrthoDB" id="409330at2759"/>
<evidence type="ECO:0000256" key="2">
    <source>
        <dbReference type="ARBA" id="ARBA00022723"/>
    </source>
</evidence>
<dbReference type="OMA" id="AWERRAY"/>
<sequence>MRALLCITALAQAFLHAPRRTIRRQTIRATASDDDEGFSIAGDEEEVSLDLVDLLRAPPDAAPNRNRSVDYFGESTSEQDQEWSEEADLGATGETLEEALAALGGARPADASAKVFCSRSLNLRGISVIGYDMDYTIVHYKWREWELLAYECTKRVLEEIGFPVADLEFDKDLACRGLVIDKDRGNFLKIDRHGFVRRAMHGDARLEGNELDALYGRTQVDLRSNRFSFLNTLFSVSEGVMYAQLVSKLDSGALFRDAYEPPKLEISHSFPARHRAVTKALGRAHGGGGGTPFGIKEAVVRDPAKYTQRDPDLLRATLGDQRTAGKKLALITNSDWWYSNTMMTFVCGGDDWRDLFDVVIVSARKPSFFTTEKLPCYEVVTGAAETADGAPLLREARTMAAGRVYCGGSARLVEKLFNVQEDELLYVGDHIFMDANAVKASMRWRTALVVQELEAEIEAARRERKTGERIDDMLRRKDDLSEHFNGLKNSLTRYADGAGAPSPPHAHWGYLTRASHNDKSHLQRQIEKYADIYCAKVTDLYKYTPYHYFRAAPQILAHESDHAHD</sequence>
<dbReference type="RefSeq" id="XP_009033034.1">
    <property type="nucleotide sequence ID" value="XM_009034786.1"/>
</dbReference>
<dbReference type="Proteomes" id="UP000002729">
    <property type="component" value="Unassembled WGS sequence"/>
</dbReference>
<proteinExistence type="inferred from homology"/>
<evidence type="ECO:0000256" key="4">
    <source>
        <dbReference type="ARBA" id="ARBA00022842"/>
    </source>
</evidence>
<dbReference type="InterPro" id="IPR036412">
    <property type="entry name" value="HAD-like_sf"/>
</dbReference>
<name>F0XXD3_AURAN</name>
<keyword evidence="3" id="KW-0378">Hydrolase</keyword>
<dbReference type="GO" id="GO:0008253">
    <property type="term" value="F:5'-nucleotidase activity"/>
    <property type="evidence" value="ECO:0007669"/>
    <property type="project" value="TreeGrafter"/>
</dbReference>
<protein>
    <submittedName>
        <fullName evidence="6">Putative 5'-nucleotidase</fullName>
    </submittedName>
</protein>
<dbReference type="KEGG" id="aaf:AURANDRAFT_20516"/>
<comment type="similarity">
    <text evidence="1">Belongs to the 5'(3')-deoxyribonucleotidase family.</text>
</comment>
<dbReference type="GeneID" id="20219304"/>
<dbReference type="Pfam" id="PF05761">
    <property type="entry name" value="5_nucleotid"/>
    <property type="match status" value="2"/>
</dbReference>
<dbReference type="PANTHER" id="PTHR12103">
    <property type="entry name" value="5'-NUCLEOTIDASE DOMAIN-CONTAINING"/>
    <property type="match status" value="1"/>
</dbReference>